<dbReference type="AlphaFoldDB" id="A0A1H7B5E6"/>
<dbReference type="Proteomes" id="UP000199250">
    <property type="component" value="Unassembled WGS sequence"/>
</dbReference>
<sequence length="77" mass="8225">MKTLNEKAMRALESSIPELASGAVRQAYIRALAAGSTVVEVIDGQLVESRPDGSRKVLKTLAPAIHVTPGSKRRVRA</sequence>
<dbReference type="EMBL" id="FNYQ01000219">
    <property type="protein sequence ID" value="SEJ69662.1"/>
    <property type="molecule type" value="Genomic_DNA"/>
</dbReference>
<evidence type="ECO:0000313" key="1">
    <source>
        <dbReference type="EMBL" id="SEJ69662.1"/>
    </source>
</evidence>
<evidence type="ECO:0000313" key="2">
    <source>
        <dbReference type="EMBL" id="SER98481.1"/>
    </source>
</evidence>
<gene>
    <name evidence="1" type="ORF">SAMN04244572_04934</name>
    <name evidence="2" type="ORF">SAMN04244573_04692</name>
</gene>
<name>A0A1H7B5E6_9GAMM</name>
<evidence type="ECO:0000313" key="4">
    <source>
        <dbReference type="Proteomes" id="UP000199267"/>
    </source>
</evidence>
<organism evidence="1 3">
    <name type="scientific">Azotobacter beijerinckii</name>
    <dbReference type="NCBI Taxonomy" id="170623"/>
    <lineage>
        <taxon>Bacteria</taxon>
        <taxon>Pseudomonadati</taxon>
        <taxon>Pseudomonadota</taxon>
        <taxon>Gammaproteobacteria</taxon>
        <taxon>Pseudomonadales</taxon>
        <taxon>Pseudomonadaceae</taxon>
        <taxon>Azotobacter</taxon>
    </lineage>
</organism>
<dbReference type="Proteomes" id="UP000199267">
    <property type="component" value="Unassembled WGS sequence"/>
</dbReference>
<dbReference type="RefSeq" id="WP_090625717.1">
    <property type="nucleotide sequence ID" value="NZ_FNYQ01000219.1"/>
</dbReference>
<evidence type="ECO:0000313" key="3">
    <source>
        <dbReference type="Proteomes" id="UP000199250"/>
    </source>
</evidence>
<accession>A0A1H7B5E6</accession>
<reference evidence="3 4" key="1">
    <citation type="submission" date="2016-10" db="EMBL/GenBank/DDBJ databases">
        <authorList>
            <person name="de Groot N.N."/>
        </authorList>
    </citation>
    <scope>NUCLEOTIDE SEQUENCE [LARGE SCALE GENOMIC DNA]</scope>
    <source>
        <strain evidence="1 3">DSM 373</strain>
        <strain evidence="2 4">DSM 378</strain>
    </source>
</reference>
<protein>
    <submittedName>
        <fullName evidence="1">Uncharacterized protein</fullName>
    </submittedName>
</protein>
<dbReference type="EMBL" id="FOFJ01000163">
    <property type="protein sequence ID" value="SER98481.1"/>
    <property type="molecule type" value="Genomic_DNA"/>
</dbReference>
<dbReference type="OrthoDB" id="7016006at2"/>
<proteinExistence type="predicted"/>